<dbReference type="GeneID" id="63689509"/>
<name>M5G292_DACPD</name>
<evidence type="ECO:0000313" key="2">
    <source>
        <dbReference type="Proteomes" id="UP000030653"/>
    </source>
</evidence>
<protein>
    <submittedName>
        <fullName evidence="1">C-terminal dimerization related protein</fullName>
    </submittedName>
</protein>
<dbReference type="EMBL" id="JH795861">
    <property type="protein sequence ID" value="EJU02809.1"/>
    <property type="molecule type" value="Genomic_DNA"/>
</dbReference>
<evidence type="ECO:0000313" key="1">
    <source>
        <dbReference type="EMBL" id="EJU02809.1"/>
    </source>
</evidence>
<organism evidence="1 2">
    <name type="scientific">Dacryopinax primogenitus (strain DJM 731)</name>
    <name type="common">Brown rot fungus</name>
    <dbReference type="NCBI Taxonomy" id="1858805"/>
    <lineage>
        <taxon>Eukaryota</taxon>
        <taxon>Fungi</taxon>
        <taxon>Dikarya</taxon>
        <taxon>Basidiomycota</taxon>
        <taxon>Agaricomycotina</taxon>
        <taxon>Dacrymycetes</taxon>
        <taxon>Dacrymycetales</taxon>
        <taxon>Dacrymycetaceae</taxon>
        <taxon>Dacryopinax</taxon>
    </lineage>
</organism>
<dbReference type="Proteomes" id="UP000030653">
    <property type="component" value="Unassembled WGS sequence"/>
</dbReference>
<reference evidence="1 2" key="1">
    <citation type="journal article" date="2012" name="Science">
        <title>The Paleozoic origin of enzymatic lignin decomposition reconstructed from 31 fungal genomes.</title>
        <authorList>
            <person name="Floudas D."/>
            <person name="Binder M."/>
            <person name="Riley R."/>
            <person name="Barry K."/>
            <person name="Blanchette R.A."/>
            <person name="Henrissat B."/>
            <person name="Martinez A.T."/>
            <person name="Otillar R."/>
            <person name="Spatafora J.W."/>
            <person name="Yadav J.S."/>
            <person name="Aerts A."/>
            <person name="Benoit I."/>
            <person name="Boyd A."/>
            <person name="Carlson A."/>
            <person name="Copeland A."/>
            <person name="Coutinho P.M."/>
            <person name="de Vries R.P."/>
            <person name="Ferreira P."/>
            <person name="Findley K."/>
            <person name="Foster B."/>
            <person name="Gaskell J."/>
            <person name="Glotzer D."/>
            <person name="Gorecki P."/>
            <person name="Heitman J."/>
            <person name="Hesse C."/>
            <person name="Hori C."/>
            <person name="Igarashi K."/>
            <person name="Jurgens J.A."/>
            <person name="Kallen N."/>
            <person name="Kersten P."/>
            <person name="Kohler A."/>
            <person name="Kuees U."/>
            <person name="Kumar T.K.A."/>
            <person name="Kuo A."/>
            <person name="LaButti K."/>
            <person name="Larrondo L.F."/>
            <person name="Lindquist E."/>
            <person name="Ling A."/>
            <person name="Lombard V."/>
            <person name="Lucas S."/>
            <person name="Lundell T."/>
            <person name="Martin R."/>
            <person name="McLaughlin D.J."/>
            <person name="Morgenstern I."/>
            <person name="Morin E."/>
            <person name="Murat C."/>
            <person name="Nagy L.G."/>
            <person name="Nolan M."/>
            <person name="Ohm R.A."/>
            <person name="Patyshakuliyeva A."/>
            <person name="Rokas A."/>
            <person name="Ruiz-Duenas F.J."/>
            <person name="Sabat G."/>
            <person name="Salamov A."/>
            <person name="Samejima M."/>
            <person name="Schmutz J."/>
            <person name="Slot J.C."/>
            <person name="St John F."/>
            <person name="Stenlid J."/>
            <person name="Sun H."/>
            <person name="Sun S."/>
            <person name="Syed K."/>
            <person name="Tsang A."/>
            <person name="Wiebenga A."/>
            <person name="Young D."/>
            <person name="Pisabarro A."/>
            <person name="Eastwood D.C."/>
            <person name="Martin F."/>
            <person name="Cullen D."/>
            <person name="Grigoriev I.V."/>
            <person name="Hibbett D.S."/>
        </authorList>
    </citation>
    <scope>NUCLEOTIDE SEQUENCE [LARGE SCALE GENOMIC DNA]</scope>
    <source>
        <strain evidence="1 2">DJM-731 SS1</strain>
    </source>
</reference>
<accession>M5G292</accession>
<sequence>GLKGHVMHRDAGGVDTTKVEEARIELRKLMDQYALQDIFNMDETGLYGKMPPNRTLTTQQIHGRKDNKDRLSYAFTVNADGSEYIDPLVIGKSCWPRSF</sequence>
<dbReference type="OrthoDB" id="162969at2759"/>
<gene>
    <name evidence="1" type="ORF">DACRYDRAFT_38744</name>
</gene>
<dbReference type="HOGENOM" id="CLU_018294_5_3_1"/>
<dbReference type="OMA" id="HAKSHCF"/>
<keyword evidence="2" id="KW-1185">Reference proteome</keyword>
<proteinExistence type="predicted"/>
<dbReference type="AlphaFoldDB" id="M5G292"/>
<feature type="non-terminal residue" evidence="1">
    <location>
        <position position="99"/>
    </location>
</feature>
<feature type="non-terminal residue" evidence="1">
    <location>
        <position position="1"/>
    </location>
</feature>
<dbReference type="RefSeq" id="XP_040629703.1">
    <property type="nucleotide sequence ID" value="XM_040774447.1"/>
</dbReference>
<dbReference type="STRING" id="1858805.M5G292"/>